<dbReference type="PIRSF" id="PIRSF015753">
    <property type="entry name" value="GST"/>
    <property type="match status" value="1"/>
</dbReference>
<comment type="caution">
    <text evidence="5">The sequence shown here is derived from an EMBL/GenBank/DDBJ whole genome shotgun (WGS) entry which is preliminary data.</text>
</comment>
<feature type="domain" description="GST C-terminal" evidence="4">
    <location>
        <begin position="168"/>
        <end position="308"/>
    </location>
</feature>
<keyword evidence="6" id="KW-1185">Reference proteome</keyword>
<evidence type="ECO:0000256" key="2">
    <source>
        <dbReference type="PIRSR" id="PIRSR015753-2"/>
    </source>
</evidence>
<reference evidence="5 6" key="1">
    <citation type="submission" date="2016-02" db="EMBL/GenBank/DDBJ databases">
        <title>Genome analysis of coral dinoflagellate symbionts highlights evolutionary adaptations to a symbiotic lifestyle.</title>
        <authorList>
            <person name="Aranda M."/>
            <person name="Li Y."/>
            <person name="Liew Y.J."/>
            <person name="Baumgarten S."/>
            <person name="Simakov O."/>
            <person name="Wilson M."/>
            <person name="Piel J."/>
            <person name="Ashoor H."/>
            <person name="Bougouffa S."/>
            <person name="Bajic V.B."/>
            <person name="Ryu T."/>
            <person name="Ravasi T."/>
            <person name="Bayer T."/>
            <person name="Micklem G."/>
            <person name="Kim H."/>
            <person name="Bhak J."/>
            <person name="Lajeunesse T.C."/>
            <person name="Voolstra C.R."/>
        </authorList>
    </citation>
    <scope>NUCLEOTIDE SEQUENCE [LARGE SCALE GENOMIC DNA]</scope>
    <source>
        <strain evidence="5 6">CCMP2467</strain>
    </source>
</reference>
<evidence type="ECO:0000313" key="6">
    <source>
        <dbReference type="Proteomes" id="UP000186817"/>
    </source>
</evidence>
<dbReference type="InterPro" id="IPR016639">
    <property type="entry name" value="GST_Omega/GSH"/>
</dbReference>
<proteinExistence type="predicted"/>
<dbReference type="InterPro" id="IPR010987">
    <property type="entry name" value="Glutathione-S-Trfase_C-like"/>
</dbReference>
<sequence>MTQRTALDEVDAKGSFKRTDATYRNVIEEGGRFEPAWGRYHLYVALACPWADGTLAALYLKGLEHVIGFSVVHPTWQRSRPANPNDMHCGWAFRNPGDPPLANSLGFGKFECDDALVADVVNNCKFVRDLYEKSNDKAGKYSTPVLWDKKEGTIVNNESMDILKMFNTKFNKFAKNPELDLFPAHLAKVAEEANAWIYPNINNGVYRCGFAKTQEAYDMAVKDLAAALDKAENLLAKQRYVCGDTFTYMDLRLFMTLVRFDPVYVVYFKTNVGTIEMNYPNLFNYIRDIYQFGSMSKAINMRHIKMHYFTSHPDLNKFAIIPKGRDMDLAGPHNRGKGGKAVEVSCWAKVMELISPSQK</sequence>
<gene>
    <name evidence="5" type="primary">yqjG</name>
    <name evidence="5" type="ORF">AK812_SmicGene30363</name>
</gene>
<dbReference type="Proteomes" id="UP000186817">
    <property type="component" value="Unassembled WGS sequence"/>
</dbReference>
<dbReference type="Gene3D" id="1.20.1050.10">
    <property type="match status" value="1"/>
</dbReference>
<dbReference type="AlphaFoldDB" id="A0A1Q9CZG4"/>
<dbReference type="InterPro" id="IPR036249">
    <property type="entry name" value="Thioredoxin-like_sf"/>
</dbReference>
<dbReference type="OrthoDB" id="2309723at2759"/>
<evidence type="ECO:0000313" key="5">
    <source>
        <dbReference type="EMBL" id="OLP88308.1"/>
    </source>
</evidence>
<feature type="site" description="Lowers pKa of active site Cys" evidence="3">
    <location>
        <position position="264"/>
    </location>
</feature>
<dbReference type="GO" id="GO:0004364">
    <property type="term" value="F:glutathione transferase activity"/>
    <property type="evidence" value="ECO:0007669"/>
    <property type="project" value="InterPro"/>
</dbReference>
<dbReference type="SUPFAM" id="SSF47616">
    <property type="entry name" value="GST C-terminal domain-like"/>
    <property type="match status" value="1"/>
</dbReference>
<name>A0A1Q9CZG4_SYMMI</name>
<organism evidence="5 6">
    <name type="scientific">Symbiodinium microadriaticum</name>
    <name type="common">Dinoflagellate</name>
    <name type="synonym">Zooxanthella microadriatica</name>
    <dbReference type="NCBI Taxonomy" id="2951"/>
    <lineage>
        <taxon>Eukaryota</taxon>
        <taxon>Sar</taxon>
        <taxon>Alveolata</taxon>
        <taxon>Dinophyceae</taxon>
        <taxon>Suessiales</taxon>
        <taxon>Symbiodiniaceae</taxon>
        <taxon>Symbiodinium</taxon>
    </lineage>
</organism>
<feature type="binding site" evidence="2">
    <location>
        <begin position="158"/>
        <end position="159"/>
    </location>
    <ligand>
        <name>glutathione</name>
        <dbReference type="ChEBI" id="CHEBI:57925"/>
    </ligand>
</feature>
<dbReference type="InterPro" id="IPR036282">
    <property type="entry name" value="Glutathione-S-Trfase_C_sf"/>
</dbReference>
<dbReference type="EMBL" id="LSRX01000820">
    <property type="protein sequence ID" value="OLP88308.1"/>
    <property type="molecule type" value="Genomic_DNA"/>
</dbReference>
<dbReference type="Gene3D" id="3.40.30.10">
    <property type="entry name" value="Glutaredoxin"/>
    <property type="match status" value="1"/>
</dbReference>
<dbReference type="CDD" id="cd03190">
    <property type="entry name" value="GST_C_Omega_like"/>
    <property type="match status" value="1"/>
</dbReference>
<dbReference type="Pfam" id="PF13410">
    <property type="entry name" value="GST_C_2"/>
    <property type="match status" value="1"/>
</dbReference>
<dbReference type="PANTHER" id="PTHR32419:SF6">
    <property type="entry name" value="GLUTATHIONE S-TRANSFERASE OMEGA-LIKE 1-RELATED"/>
    <property type="match status" value="1"/>
</dbReference>
<dbReference type="InterPro" id="IPR047047">
    <property type="entry name" value="GST_Omega-like_C"/>
</dbReference>
<feature type="binding site" evidence="2">
    <location>
        <position position="91"/>
    </location>
    <ligand>
        <name>glutathione</name>
        <dbReference type="ChEBI" id="CHEBI:57925"/>
    </ligand>
</feature>
<evidence type="ECO:0000259" key="4">
    <source>
        <dbReference type="PROSITE" id="PS50405"/>
    </source>
</evidence>
<feature type="active site" description="Proton donor/acceptor" evidence="1">
    <location>
        <position position="206"/>
    </location>
</feature>
<dbReference type="SUPFAM" id="SSF52833">
    <property type="entry name" value="Thioredoxin-like"/>
    <property type="match status" value="1"/>
</dbReference>
<feature type="active site" description="Nucleophile" evidence="1">
    <location>
        <position position="48"/>
    </location>
</feature>
<dbReference type="PROSITE" id="PS50405">
    <property type="entry name" value="GST_CTER"/>
    <property type="match status" value="1"/>
</dbReference>
<evidence type="ECO:0000256" key="1">
    <source>
        <dbReference type="PIRSR" id="PIRSR015753-1"/>
    </source>
</evidence>
<dbReference type="InterPro" id="IPR004045">
    <property type="entry name" value="Glutathione_S-Trfase_N"/>
</dbReference>
<dbReference type="OMA" id="PWANRAI"/>
<evidence type="ECO:0000256" key="3">
    <source>
        <dbReference type="PIRSR" id="PIRSR015753-3"/>
    </source>
</evidence>
<accession>A0A1Q9CZG4</accession>
<dbReference type="Pfam" id="PF13409">
    <property type="entry name" value="GST_N_2"/>
    <property type="match status" value="1"/>
</dbReference>
<protein>
    <submittedName>
        <fullName evidence="5">Glutathionyl-hydroquinone reductase YqjG</fullName>
    </submittedName>
</protein>
<feature type="site" description="Lowers pKa of active site Cys" evidence="3">
    <location>
        <position position="308"/>
    </location>
</feature>
<dbReference type="PANTHER" id="PTHR32419">
    <property type="entry name" value="GLUTATHIONYL-HYDROQUINONE REDUCTASE"/>
    <property type="match status" value="1"/>
</dbReference>
<dbReference type="GO" id="GO:0005737">
    <property type="term" value="C:cytoplasm"/>
    <property type="evidence" value="ECO:0007669"/>
    <property type="project" value="TreeGrafter"/>
</dbReference>